<proteinExistence type="predicted"/>
<dbReference type="AlphaFoldDB" id="A0AAW0CII9"/>
<gene>
    <name evidence="1" type="ORF">VNI00_010440</name>
    <name evidence="2" type="ORF">VNI00_010441</name>
</gene>
<keyword evidence="3" id="KW-1185">Reference proteome</keyword>
<protein>
    <submittedName>
        <fullName evidence="1">Uncharacterized protein</fullName>
    </submittedName>
</protein>
<evidence type="ECO:0000313" key="1">
    <source>
        <dbReference type="EMBL" id="KAK7038810.1"/>
    </source>
</evidence>
<name>A0AAW0CII9_9AGAR</name>
<sequence>MRMMKEAKTNDRDFPTSVVQQTPTKQAMMMSEIASLAKQKKQKILLPFARPRKRRREIYGNEETDYEQSVLHGWRLTFGPRSLKTAAVTLNFFGGRSIASADDADTEDELALRDDDSNAMATDSRSIHRNPSLLWRPAPPRRHEGRYLKFLSKFLSPLPSAMLTPARLSSPSYPIHSLASGDVGVTTSSLSTRGCLEAVVGRYG</sequence>
<dbReference type="Proteomes" id="UP001383192">
    <property type="component" value="Unassembled WGS sequence"/>
</dbReference>
<accession>A0AAW0CII9</accession>
<organism evidence="1 3">
    <name type="scientific">Paramarasmius palmivorus</name>
    <dbReference type="NCBI Taxonomy" id="297713"/>
    <lineage>
        <taxon>Eukaryota</taxon>
        <taxon>Fungi</taxon>
        <taxon>Dikarya</taxon>
        <taxon>Basidiomycota</taxon>
        <taxon>Agaricomycotina</taxon>
        <taxon>Agaricomycetes</taxon>
        <taxon>Agaricomycetidae</taxon>
        <taxon>Agaricales</taxon>
        <taxon>Marasmiineae</taxon>
        <taxon>Marasmiaceae</taxon>
        <taxon>Paramarasmius</taxon>
    </lineage>
</organism>
<evidence type="ECO:0000313" key="3">
    <source>
        <dbReference type="Proteomes" id="UP001383192"/>
    </source>
</evidence>
<reference evidence="1 3" key="1">
    <citation type="submission" date="2024-01" db="EMBL/GenBank/DDBJ databases">
        <title>A draft genome for a cacao thread blight-causing isolate of Paramarasmius palmivorus.</title>
        <authorList>
            <person name="Baruah I.K."/>
            <person name="Bukari Y."/>
            <person name="Amoako-Attah I."/>
            <person name="Meinhardt L.W."/>
            <person name="Bailey B.A."/>
            <person name="Cohen S.P."/>
        </authorList>
    </citation>
    <scope>NUCLEOTIDE SEQUENCE [LARGE SCALE GENOMIC DNA]</scope>
    <source>
        <strain evidence="1 3">GH-12</strain>
    </source>
</reference>
<evidence type="ECO:0000313" key="2">
    <source>
        <dbReference type="EMBL" id="KAK7038811.1"/>
    </source>
</evidence>
<comment type="caution">
    <text evidence="1">The sequence shown here is derived from an EMBL/GenBank/DDBJ whole genome shotgun (WGS) entry which is preliminary data.</text>
</comment>
<dbReference type="EMBL" id="JAYKXP010000042">
    <property type="protein sequence ID" value="KAK7038811.1"/>
    <property type="molecule type" value="Genomic_DNA"/>
</dbReference>
<dbReference type="EMBL" id="JAYKXP010000042">
    <property type="protein sequence ID" value="KAK7038810.1"/>
    <property type="molecule type" value="Genomic_DNA"/>
</dbReference>